<evidence type="ECO:0000259" key="3">
    <source>
        <dbReference type="PROSITE" id="PS51918"/>
    </source>
</evidence>
<dbReference type="SUPFAM" id="SSF102114">
    <property type="entry name" value="Radical SAM enzymes"/>
    <property type="match status" value="1"/>
</dbReference>
<sequence>MPVSPDRTTGTDHPAVAPDRGFGIYVHWPFCLKKCPYCDFNSHVRAAHDPERFAEGYAAEIRYWAGRLPRRPVDSIFFGGGTPSLMPVDLVAAVIEGIATTFGLADDVEITLEANPTSVEAAKFEGFRAAGVNRLSLGVQSLDGATLGFLGREHSASEALAALDLAQAVFPRGSFDLIYAHPGQTPAAWERELAAALERSLGHLSLYQLTLEPGTAFHSAARQGRLVLPPDETTEALFRMTREMTAAAGLPAYETSNHARPGEESRHNLIYWRSGDYLGLGPGAHGRIAIDGIRRATAAHRKPERWLDAVGRAGHGVEVETPLTEPQELAEEVLLMGLRLREGVWKANFEAVVGRPIAAMTAASRLARLVEHGLLGETADRLYATEAGHAVLNSVVAELCAD</sequence>
<keyword evidence="5" id="KW-1185">Reference proteome</keyword>
<comment type="function">
    <text evidence="2">Probably acts as a heme chaperone, transferring heme to an unknown acceptor. Binds one molecule of heme per monomer, possibly covalently. Binds 1 [4Fe-4S] cluster. The cluster is coordinated with 3 cysteines and an exchangeable S-adenosyl-L-methionine.</text>
</comment>
<dbReference type="NCBIfam" id="TIGR00539">
    <property type="entry name" value="hemN_rel"/>
    <property type="match status" value="1"/>
</dbReference>
<organism evidence="4 5">
    <name type="scientific">Oceanibacterium hippocampi</name>
    <dbReference type="NCBI Taxonomy" id="745714"/>
    <lineage>
        <taxon>Bacteria</taxon>
        <taxon>Pseudomonadati</taxon>
        <taxon>Pseudomonadota</taxon>
        <taxon>Alphaproteobacteria</taxon>
        <taxon>Sneathiellales</taxon>
        <taxon>Sneathiellaceae</taxon>
        <taxon>Oceanibacterium</taxon>
    </lineage>
</organism>
<evidence type="ECO:0000313" key="4">
    <source>
        <dbReference type="EMBL" id="SLN18043.1"/>
    </source>
</evidence>
<dbReference type="GO" id="GO:0006779">
    <property type="term" value="P:porphyrin-containing compound biosynthetic process"/>
    <property type="evidence" value="ECO:0007669"/>
    <property type="project" value="InterPro"/>
</dbReference>
<reference evidence="4 5" key="1">
    <citation type="submission" date="2017-03" db="EMBL/GenBank/DDBJ databases">
        <authorList>
            <person name="Afonso C.L."/>
            <person name="Miller P.J."/>
            <person name="Scott M.A."/>
            <person name="Spackman E."/>
            <person name="Goraichik I."/>
            <person name="Dimitrov K.M."/>
            <person name="Suarez D.L."/>
            <person name="Swayne D.E."/>
        </authorList>
    </citation>
    <scope>NUCLEOTIDE SEQUENCE [LARGE SCALE GENOMIC DNA]</scope>
    <source>
        <strain evidence="4 5">CECT 7691</strain>
    </source>
</reference>
<dbReference type="InterPro" id="IPR007197">
    <property type="entry name" value="rSAM"/>
</dbReference>
<dbReference type="SFLD" id="SFLDF00562">
    <property type="entry name" value="HemN-like__clustered_with_heat"/>
    <property type="match status" value="1"/>
</dbReference>
<dbReference type="GO" id="GO:0005737">
    <property type="term" value="C:cytoplasm"/>
    <property type="evidence" value="ECO:0007669"/>
    <property type="project" value="UniProtKB-SubCell"/>
</dbReference>
<gene>
    <name evidence="4" type="primary">hemN</name>
    <name evidence="4" type="ORF">OCH7691_00366</name>
</gene>
<dbReference type="Pfam" id="PF04055">
    <property type="entry name" value="Radical_SAM"/>
    <property type="match status" value="1"/>
</dbReference>
<keyword evidence="2" id="KW-0143">Chaperone</keyword>
<dbReference type="GO" id="GO:0004109">
    <property type="term" value="F:coproporphyrinogen oxidase activity"/>
    <property type="evidence" value="ECO:0007669"/>
    <property type="project" value="InterPro"/>
</dbReference>
<keyword evidence="2" id="KW-0411">Iron-sulfur</keyword>
<keyword evidence="4" id="KW-0560">Oxidoreductase</keyword>
<dbReference type="InterPro" id="IPR058240">
    <property type="entry name" value="rSAM_sf"/>
</dbReference>
<dbReference type="EMBL" id="FWFR01000001">
    <property type="protein sequence ID" value="SLN18043.1"/>
    <property type="molecule type" value="Genomic_DNA"/>
</dbReference>
<dbReference type="SFLD" id="SFLDG01065">
    <property type="entry name" value="anaerobic_coproporphyrinogen-I"/>
    <property type="match status" value="1"/>
</dbReference>
<dbReference type="SFLD" id="SFLDF00288">
    <property type="entry name" value="HemN-like__clustered_with_nucl"/>
    <property type="match status" value="1"/>
</dbReference>
<dbReference type="GO" id="GO:0051539">
    <property type="term" value="F:4 iron, 4 sulfur cluster binding"/>
    <property type="evidence" value="ECO:0007669"/>
    <property type="project" value="UniProtKB-UniRule"/>
</dbReference>
<dbReference type="CDD" id="cd01335">
    <property type="entry name" value="Radical_SAM"/>
    <property type="match status" value="1"/>
</dbReference>
<dbReference type="InterPro" id="IPR004559">
    <property type="entry name" value="HemW-like"/>
</dbReference>
<dbReference type="AlphaFoldDB" id="A0A1Y5RI00"/>
<keyword evidence="2" id="KW-0349">Heme</keyword>
<protein>
    <recommendedName>
        <fullName evidence="2">Heme chaperone HemW</fullName>
    </recommendedName>
</protein>
<dbReference type="GO" id="GO:0046872">
    <property type="term" value="F:metal ion binding"/>
    <property type="evidence" value="ECO:0007669"/>
    <property type="project" value="UniProtKB-UniRule"/>
</dbReference>
<dbReference type="SMART" id="SM00729">
    <property type="entry name" value="Elp3"/>
    <property type="match status" value="1"/>
</dbReference>
<evidence type="ECO:0000256" key="1">
    <source>
        <dbReference type="ARBA" id="ARBA00006100"/>
    </source>
</evidence>
<dbReference type="SFLD" id="SFLDS00029">
    <property type="entry name" value="Radical_SAM"/>
    <property type="match status" value="1"/>
</dbReference>
<evidence type="ECO:0000256" key="2">
    <source>
        <dbReference type="RuleBase" id="RU364116"/>
    </source>
</evidence>
<dbReference type="Gene3D" id="3.30.750.200">
    <property type="match status" value="1"/>
</dbReference>
<dbReference type="PANTHER" id="PTHR13932:SF5">
    <property type="entry name" value="RADICAL S-ADENOSYL METHIONINE DOMAIN-CONTAINING PROTEIN 1, MITOCHONDRIAL"/>
    <property type="match status" value="1"/>
</dbReference>
<dbReference type="Proteomes" id="UP000193200">
    <property type="component" value="Unassembled WGS sequence"/>
</dbReference>
<dbReference type="InterPro" id="IPR006638">
    <property type="entry name" value="Elp3/MiaA/NifB-like_rSAM"/>
</dbReference>
<keyword evidence="2" id="KW-0479">Metal-binding</keyword>
<dbReference type="PROSITE" id="PS51918">
    <property type="entry name" value="RADICAL_SAM"/>
    <property type="match status" value="1"/>
</dbReference>
<dbReference type="InterPro" id="IPR010723">
    <property type="entry name" value="HemN_C"/>
</dbReference>
<keyword evidence="2" id="KW-0004">4Fe-4S</keyword>
<dbReference type="PANTHER" id="PTHR13932">
    <property type="entry name" value="COPROPORPHYRINIGEN III OXIDASE"/>
    <property type="match status" value="1"/>
</dbReference>
<dbReference type="InParanoid" id="A0A1Y5RI00"/>
<keyword evidence="2" id="KW-0949">S-adenosyl-L-methionine</keyword>
<dbReference type="OrthoDB" id="9808022at2"/>
<dbReference type="FunCoup" id="A0A1Y5RI00">
    <property type="interactions" value="575"/>
</dbReference>
<dbReference type="RefSeq" id="WP_085881713.1">
    <property type="nucleotide sequence ID" value="NZ_FWFR01000001.1"/>
</dbReference>
<accession>A0A1Y5RI00</accession>
<comment type="similarity">
    <text evidence="1">Belongs to the anaerobic coproporphyrinogen-III oxidase family. HemW subfamily.</text>
</comment>
<evidence type="ECO:0000313" key="5">
    <source>
        <dbReference type="Proteomes" id="UP000193200"/>
    </source>
</evidence>
<keyword evidence="2" id="KW-0963">Cytoplasm</keyword>
<proteinExistence type="inferred from homology"/>
<comment type="subcellular location">
    <subcellularLocation>
        <location evidence="2">Cytoplasm</location>
    </subcellularLocation>
</comment>
<keyword evidence="2" id="KW-0408">Iron</keyword>
<feature type="domain" description="Radical SAM core" evidence="3">
    <location>
        <begin position="16"/>
        <end position="251"/>
    </location>
</feature>
<dbReference type="InterPro" id="IPR034505">
    <property type="entry name" value="Coproporphyrinogen-III_oxidase"/>
</dbReference>
<dbReference type="Pfam" id="PF06969">
    <property type="entry name" value="HemN_C"/>
    <property type="match status" value="1"/>
</dbReference>
<name>A0A1Y5RI00_9PROT</name>